<proteinExistence type="predicted"/>
<dbReference type="EMBL" id="MU069566">
    <property type="protein sequence ID" value="KAF5838774.1"/>
    <property type="molecule type" value="Genomic_DNA"/>
</dbReference>
<evidence type="ECO:0000313" key="3">
    <source>
        <dbReference type="Proteomes" id="UP000815325"/>
    </source>
</evidence>
<reference evidence="2" key="1">
    <citation type="submission" date="2017-08" db="EMBL/GenBank/DDBJ databases">
        <authorList>
            <person name="Polle J.E."/>
            <person name="Barry K."/>
            <person name="Cushman J."/>
            <person name="Schmutz J."/>
            <person name="Tran D."/>
            <person name="Hathwaick L.T."/>
            <person name="Yim W.C."/>
            <person name="Jenkins J."/>
            <person name="Mckie-Krisberg Z.M."/>
            <person name="Prochnik S."/>
            <person name="Lindquist E."/>
            <person name="Dockter R.B."/>
            <person name="Adam C."/>
            <person name="Molina H."/>
            <person name="Bunkerborg J."/>
            <person name="Jin E."/>
            <person name="Buchheim M."/>
            <person name="Magnuson J."/>
        </authorList>
    </citation>
    <scope>NUCLEOTIDE SEQUENCE</scope>
    <source>
        <strain evidence="2">CCAP 19/18</strain>
    </source>
</reference>
<keyword evidence="3" id="KW-1185">Reference proteome</keyword>
<comment type="caution">
    <text evidence="2">The sequence shown here is derived from an EMBL/GenBank/DDBJ whole genome shotgun (WGS) entry which is preliminary data.</text>
</comment>
<sequence length="323" mass="34921">GAWASAEEEEPQPPADVEAEGNDEGPVRDPWATPEDSEVASTLSSTHPATAYMHLPPPFPDAGYTSSALGGAGGPYAAVAVAATSVMSPRSSMEATTGGVLRPPFSAPLHQRPFHQQHERQPHYPHAPQVDLNSTPPALAAALRAQQGQSHLQPHPHVPPQHPQQHHPMLGGFNPMHPLPLHMQPPQPAMPAQQQPALEDEEDKEDDLMALLTGGASEEPPQQPHQQPPNHPYPGYGAHYPNYPHQNPPFLPPHLQGQNMPIPPNDSLGGFPHPHAALHPHHSDPWGPYADAFPQQQQQQHEAGAHPYLDGLYPGTEDSTYLQ</sequence>
<feature type="compositionally biased region" description="Acidic residues" evidence="1">
    <location>
        <begin position="198"/>
        <end position="208"/>
    </location>
</feature>
<gene>
    <name evidence="2" type="ORF">DUNSADRAFT_2237</name>
</gene>
<feature type="compositionally biased region" description="Acidic residues" evidence="1">
    <location>
        <begin position="1"/>
        <end position="23"/>
    </location>
</feature>
<feature type="region of interest" description="Disordered" evidence="1">
    <location>
        <begin position="263"/>
        <end position="323"/>
    </location>
</feature>
<feature type="non-terminal residue" evidence="2">
    <location>
        <position position="323"/>
    </location>
</feature>
<evidence type="ECO:0000256" key="1">
    <source>
        <dbReference type="SAM" id="MobiDB-lite"/>
    </source>
</evidence>
<protein>
    <submittedName>
        <fullName evidence="2">Uncharacterized protein</fullName>
    </submittedName>
</protein>
<feature type="region of interest" description="Disordered" evidence="1">
    <location>
        <begin position="109"/>
        <end position="237"/>
    </location>
</feature>
<feature type="non-terminal residue" evidence="2">
    <location>
        <position position="1"/>
    </location>
</feature>
<feature type="region of interest" description="Disordered" evidence="1">
    <location>
        <begin position="1"/>
        <end position="54"/>
    </location>
</feature>
<dbReference type="Proteomes" id="UP000815325">
    <property type="component" value="Unassembled WGS sequence"/>
</dbReference>
<organism evidence="2 3">
    <name type="scientific">Dunaliella salina</name>
    <name type="common">Green alga</name>
    <name type="synonym">Protococcus salinus</name>
    <dbReference type="NCBI Taxonomy" id="3046"/>
    <lineage>
        <taxon>Eukaryota</taxon>
        <taxon>Viridiplantae</taxon>
        <taxon>Chlorophyta</taxon>
        <taxon>core chlorophytes</taxon>
        <taxon>Chlorophyceae</taxon>
        <taxon>CS clade</taxon>
        <taxon>Chlamydomonadales</taxon>
        <taxon>Dunaliellaceae</taxon>
        <taxon>Dunaliella</taxon>
    </lineage>
</organism>
<name>A0ABQ7GVY1_DUNSA</name>
<accession>A0ABQ7GVY1</accession>
<feature type="compositionally biased region" description="Polar residues" evidence="1">
    <location>
        <begin position="39"/>
        <end position="48"/>
    </location>
</feature>
<feature type="compositionally biased region" description="Pro residues" evidence="1">
    <location>
        <begin position="221"/>
        <end position="232"/>
    </location>
</feature>
<evidence type="ECO:0000313" key="2">
    <source>
        <dbReference type="EMBL" id="KAF5838774.1"/>
    </source>
</evidence>
<feature type="compositionally biased region" description="Low complexity" evidence="1">
    <location>
        <begin position="136"/>
        <end position="155"/>
    </location>
</feature>